<dbReference type="AlphaFoldDB" id="A0A182NEY0"/>
<keyword evidence="2 7" id="KW-0732">Signal</keyword>
<dbReference type="SMART" id="SM00494">
    <property type="entry name" value="ChtBD2"/>
    <property type="match status" value="3"/>
</dbReference>
<feature type="region of interest" description="Disordered" evidence="6">
    <location>
        <begin position="483"/>
        <end position="517"/>
    </location>
</feature>
<evidence type="ECO:0000256" key="6">
    <source>
        <dbReference type="SAM" id="MobiDB-lite"/>
    </source>
</evidence>
<dbReference type="VEuPathDB" id="VectorBase:ADIR006202"/>
<dbReference type="InterPro" id="IPR051940">
    <property type="entry name" value="Chitin_bind-dev_reg"/>
</dbReference>
<dbReference type="PANTHER" id="PTHR23301">
    <property type="entry name" value="CHITIN BINDING PERITROPHIN-A"/>
    <property type="match status" value="1"/>
</dbReference>
<dbReference type="Proteomes" id="UP000075884">
    <property type="component" value="Unassembled WGS sequence"/>
</dbReference>
<evidence type="ECO:0000256" key="7">
    <source>
        <dbReference type="SAM" id="SignalP"/>
    </source>
</evidence>
<evidence type="ECO:0000256" key="5">
    <source>
        <dbReference type="ARBA" id="ARBA00023180"/>
    </source>
</evidence>
<dbReference type="STRING" id="7168.A0A182NEY0"/>
<proteinExistence type="predicted"/>
<dbReference type="GO" id="GO:0008061">
    <property type="term" value="F:chitin binding"/>
    <property type="evidence" value="ECO:0007669"/>
    <property type="project" value="UniProtKB-KW"/>
</dbReference>
<keyword evidence="1" id="KW-0147">Chitin-binding</keyword>
<evidence type="ECO:0000256" key="4">
    <source>
        <dbReference type="ARBA" id="ARBA00023157"/>
    </source>
</evidence>
<feature type="compositionally biased region" description="Polar residues" evidence="6">
    <location>
        <begin position="355"/>
        <end position="364"/>
    </location>
</feature>
<feature type="region of interest" description="Disordered" evidence="6">
    <location>
        <begin position="106"/>
        <end position="155"/>
    </location>
</feature>
<feature type="compositionally biased region" description="Low complexity" evidence="6">
    <location>
        <begin position="342"/>
        <end position="354"/>
    </location>
</feature>
<feature type="domain" description="Chitin-binding type-2" evidence="8">
    <location>
        <begin position="26"/>
        <end position="85"/>
    </location>
</feature>
<feature type="domain" description="Chitin-binding type-2" evidence="8">
    <location>
        <begin position="557"/>
        <end position="613"/>
    </location>
</feature>
<keyword evidence="10" id="KW-1185">Reference proteome</keyword>
<dbReference type="SUPFAM" id="SSF57625">
    <property type="entry name" value="Invertebrate chitin-binding proteins"/>
    <property type="match status" value="3"/>
</dbReference>
<evidence type="ECO:0000256" key="3">
    <source>
        <dbReference type="ARBA" id="ARBA00022737"/>
    </source>
</evidence>
<feature type="compositionally biased region" description="Basic and acidic residues" evidence="6">
    <location>
        <begin position="485"/>
        <end position="499"/>
    </location>
</feature>
<feature type="region of interest" description="Disordered" evidence="6">
    <location>
        <begin position="342"/>
        <end position="365"/>
    </location>
</feature>
<keyword evidence="3" id="KW-0677">Repeat</keyword>
<dbReference type="InterPro" id="IPR036508">
    <property type="entry name" value="Chitin-bd_dom_sf"/>
</dbReference>
<evidence type="ECO:0000313" key="10">
    <source>
        <dbReference type="Proteomes" id="UP000075884"/>
    </source>
</evidence>
<dbReference type="Gene3D" id="2.170.140.10">
    <property type="entry name" value="Chitin binding domain"/>
    <property type="match status" value="2"/>
</dbReference>
<evidence type="ECO:0000259" key="8">
    <source>
        <dbReference type="PROSITE" id="PS50940"/>
    </source>
</evidence>
<reference evidence="9" key="2">
    <citation type="submission" date="2020-05" db="UniProtKB">
        <authorList>
            <consortium name="EnsemblMetazoa"/>
        </authorList>
    </citation>
    <scope>IDENTIFICATION</scope>
    <source>
        <strain evidence="9">WRAIR2</strain>
    </source>
</reference>
<feature type="signal peptide" evidence="7">
    <location>
        <begin position="1"/>
        <end position="21"/>
    </location>
</feature>
<feature type="chain" id="PRO_5008129769" description="Chitin-binding type-2 domain-containing protein" evidence="7">
    <location>
        <begin position="22"/>
        <end position="778"/>
    </location>
</feature>
<reference evidence="10" key="1">
    <citation type="submission" date="2013-03" db="EMBL/GenBank/DDBJ databases">
        <title>The Genome Sequence of Anopheles dirus WRAIR2.</title>
        <authorList>
            <consortium name="The Broad Institute Genomics Platform"/>
            <person name="Neafsey D.E."/>
            <person name="Walton C."/>
            <person name="Walker B."/>
            <person name="Young S.K."/>
            <person name="Zeng Q."/>
            <person name="Gargeya S."/>
            <person name="Fitzgerald M."/>
            <person name="Haas B."/>
            <person name="Abouelleil A."/>
            <person name="Allen A.W."/>
            <person name="Alvarado L."/>
            <person name="Arachchi H.M."/>
            <person name="Berlin A.M."/>
            <person name="Chapman S.B."/>
            <person name="Gainer-Dewar J."/>
            <person name="Goldberg J."/>
            <person name="Griggs A."/>
            <person name="Gujja S."/>
            <person name="Hansen M."/>
            <person name="Howarth C."/>
            <person name="Imamovic A."/>
            <person name="Ireland A."/>
            <person name="Larimer J."/>
            <person name="McCowan C."/>
            <person name="Murphy C."/>
            <person name="Pearson M."/>
            <person name="Poon T.W."/>
            <person name="Priest M."/>
            <person name="Roberts A."/>
            <person name="Saif S."/>
            <person name="Shea T."/>
            <person name="Sisk P."/>
            <person name="Sykes S."/>
            <person name="Wortman J."/>
            <person name="Nusbaum C."/>
            <person name="Birren B."/>
        </authorList>
    </citation>
    <scope>NUCLEOTIDE SEQUENCE [LARGE SCALE GENOMIC DNA]</scope>
    <source>
        <strain evidence="10">WRAIR2</strain>
    </source>
</reference>
<protein>
    <recommendedName>
        <fullName evidence="8">Chitin-binding type-2 domain-containing protein</fullName>
    </recommendedName>
</protein>
<evidence type="ECO:0000313" key="9">
    <source>
        <dbReference type="EnsemblMetazoa" id="ADIR006202-PA"/>
    </source>
</evidence>
<dbReference type="PROSITE" id="PS50940">
    <property type="entry name" value="CHIT_BIND_II"/>
    <property type="match status" value="2"/>
</dbReference>
<evidence type="ECO:0000256" key="2">
    <source>
        <dbReference type="ARBA" id="ARBA00022729"/>
    </source>
</evidence>
<feature type="region of interest" description="Disordered" evidence="6">
    <location>
        <begin position="683"/>
        <end position="732"/>
    </location>
</feature>
<feature type="compositionally biased region" description="Acidic residues" evidence="6">
    <location>
        <begin position="500"/>
        <end position="510"/>
    </location>
</feature>
<dbReference type="InterPro" id="IPR002557">
    <property type="entry name" value="Chitin-bd_dom"/>
</dbReference>
<dbReference type="Pfam" id="PF01607">
    <property type="entry name" value="CBM_14"/>
    <property type="match status" value="2"/>
</dbReference>
<dbReference type="GO" id="GO:0005576">
    <property type="term" value="C:extracellular region"/>
    <property type="evidence" value="ECO:0007669"/>
    <property type="project" value="InterPro"/>
</dbReference>
<dbReference type="PANTHER" id="PTHR23301:SF98">
    <property type="entry name" value="CHITIN-BINDING TYPE-2 DOMAIN-CONTAINING PROTEIN-RELATED"/>
    <property type="match status" value="1"/>
</dbReference>
<keyword evidence="5" id="KW-0325">Glycoprotein</keyword>
<dbReference type="EnsemblMetazoa" id="ADIR006202-RA">
    <property type="protein sequence ID" value="ADIR006202-PA"/>
    <property type="gene ID" value="ADIR006202"/>
</dbReference>
<accession>A0A182NEY0</accession>
<sequence length="778" mass="86057">MAQNRVIVVLIVVLQVVLGSGQQLIEEGCPTATRPHMTRCDQYYRCTVLSKDAHVWVATQCQKGLVYMHNLGTCVVPDSDWECDISSEKELNHSDENVYGIDNLHVPATSSSQAGSEEHSQELPISATSGVDRTKADGGSSSALDQNDIEYSGDGSLERLSDELSTAPTHIKAPTVDPSKSPLSATQLDSFLAYYDTQNALKLKGKLPPPKMTETSYLARLKQIVSQQKELNEMTKIPTNENIFTYKAIPVEQLAGGKQQENATEAPPLSDLNLSPGMQEIIKSILDISQKAIANQKPPPAPAPAPEVKDPVVKPIFIPISLHPAPVADVAPAVPVAIPTTTTTTTTEQPAKATFSPTQPSVPSANELKFGQNSLRGPEGNNAIYHEYHRQVLYDAYGNKFIPKDAYQAVPPNYPVYNPYLSPVQPGAFYGQAPSLSRPGDGVSYFQDYRYSPLRINAPVNEFADADRVKTLETIDSFESDDVSSLEKDLPLPLEKHGEDSDDEGFDEDSPTGSDTAHTKYKRKLFTLGDSTFDYEQYKDSMLPLINANPDDDRISVVLCMVGSRQPNSTDCFKYYICNPHNGMFQSYTCPPLTAFNKKSRMCDLTTYKHCAKVMNPPAAPRQQLRTRKQPAVTQPSTNQIREIKNELRKAQKYVEMIRLEASKLKHHSAPPQPDQKVIFLPSMGAPAPGATKRAPQEQAPAKKTKRKNSSVATKQSQPQRKVPRCRLEGRMPDPMDQSNYYVCHRKSPNKFIKMKMACPLNLSYCPDTQYCTLNGNC</sequence>
<evidence type="ECO:0000256" key="1">
    <source>
        <dbReference type="ARBA" id="ARBA00022669"/>
    </source>
</evidence>
<feature type="compositionally biased region" description="Polar residues" evidence="6">
    <location>
        <begin position="710"/>
        <end position="720"/>
    </location>
</feature>
<keyword evidence="4" id="KW-1015">Disulfide bond</keyword>
<name>A0A182NEY0_9DIPT</name>
<organism evidence="9 10">
    <name type="scientific">Anopheles dirus</name>
    <dbReference type="NCBI Taxonomy" id="7168"/>
    <lineage>
        <taxon>Eukaryota</taxon>
        <taxon>Metazoa</taxon>
        <taxon>Ecdysozoa</taxon>
        <taxon>Arthropoda</taxon>
        <taxon>Hexapoda</taxon>
        <taxon>Insecta</taxon>
        <taxon>Pterygota</taxon>
        <taxon>Neoptera</taxon>
        <taxon>Endopterygota</taxon>
        <taxon>Diptera</taxon>
        <taxon>Nematocera</taxon>
        <taxon>Culicoidea</taxon>
        <taxon>Culicidae</taxon>
        <taxon>Anophelinae</taxon>
        <taxon>Anopheles</taxon>
    </lineage>
</organism>